<comment type="catalytic activity">
    <reaction evidence="5 7">
        <text>2 superoxide + 2 H(+) = H2O2 + O2</text>
        <dbReference type="Rhea" id="RHEA:20696"/>
        <dbReference type="ChEBI" id="CHEBI:15378"/>
        <dbReference type="ChEBI" id="CHEBI:15379"/>
        <dbReference type="ChEBI" id="CHEBI:16240"/>
        <dbReference type="ChEBI" id="CHEBI:18421"/>
        <dbReference type="EC" id="1.15.1.1"/>
    </reaction>
</comment>
<feature type="binding site" evidence="6">
    <location>
        <position position="160"/>
    </location>
    <ligand>
        <name>Mn(2+)</name>
        <dbReference type="ChEBI" id="CHEBI:29035"/>
    </ligand>
</feature>
<gene>
    <name evidence="10" type="ORF">MYMAC_004723</name>
</gene>
<dbReference type="PIRSF" id="PIRSF000349">
    <property type="entry name" value="SODismutase"/>
    <property type="match status" value="1"/>
</dbReference>
<dbReference type="OrthoDB" id="9803125at2"/>
<feature type="binding site" evidence="6">
    <location>
        <position position="27"/>
    </location>
    <ligand>
        <name>Mn(2+)</name>
        <dbReference type="ChEBI" id="CHEBI:29035"/>
    </ligand>
</feature>
<dbReference type="InterPro" id="IPR019832">
    <property type="entry name" value="Mn/Fe_SOD_C"/>
</dbReference>
<dbReference type="InterPro" id="IPR019833">
    <property type="entry name" value="Mn/Fe_SOD_BS"/>
</dbReference>
<feature type="binding site" evidence="6">
    <location>
        <position position="74"/>
    </location>
    <ligand>
        <name>Mn(2+)</name>
        <dbReference type="ChEBI" id="CHEBI:29035"/>
    </ligand>
</feature>
<evidence type="ECO:0000256" key="3">
    <source>
        <dbReference type="ARBA" id="ARBA00023002"/>
    </source>
</evidence>
<dbReference type="InterPro" id="IPR036314">
    <property type="entry name" value="SOD_C_sf"/>
</dbReference>
<dbReference type="FunFam" id="1.10.287.990:FF:000002">
    <property type="entry name" value="Superoxide dismutase"/>
    <property type="match status" value="1"/>
</dbReference>
<dbReference type="RefSeq" id="WP_013941389.1">
    <property type="nucleotide sequence ID" value="NZ_CP022203.1"/>
</dbReference>
<dbReference type="InterPro" id="IPR001189">
    <property type="entry name" value="Mn/Fe_SOD"/>
</dbReference>
<proteinExistence type="inferred from homology"/>
<dbReference type="Proteomes" id="UP000217343">
    <property type="component" value="Chromosome"/>
</dbReference>
<evidence type="ECO:0000259" key="9">
    <source>
        <dbReference type="Pfam" id="PF02777"/>
    </source>
</evidence>
<protein>
    <recommendedName>
        <fullName evidence="7">Superoxide dismutase</fullName>
        <ecNumber evidence="7">1.15.1.1</ecNumber>
    </recommendedName>
</protein>
<evidence type="ECO:0000256" key="5">
    <source>
        <dbReference type="ARBA" id="ARBA00049204"/>
    </source>
</evidence>
<dbReference type="FunFam" id="3.55.40.20:FF:000001">
    <property type="entry name" value="Superoxide dismutase"/>
    <property type="match status" value="1"/>
</dbReference>
<evidence type="ECO:0000256" key="6">
    <source>
        <dbReference type="PIRSR" id="PIRSR000349-1"/>
    </source>
</evidence>
<dbReference type="SUPFAM" id="SSF46609">
    <property type="entry name" value="Fe,Mn superoxide dismutase (SOD), N-terminal domain"/>
    <property type="match status" value="1"/>
</dbReference>
<evidence type="ECO:0000256" key="4">
    <source>
        <dbReference type="ARBA" id="ARBA00023004"/>
    </source>
</evidence>
<organism evidence="10 11">
    <name type="scientific">Corallococcus macrosporus DSM 14697</name>
    <dbReference type="NCBI Taxonomy" id="1189310"/>
    <lineage>
        <taxon>Bacteria</taxon>
        <taxon>Pseudomonadati</taxon>
        <taxon>Myxococcota</taxon>
        <taxon>Myxococcia</taxon>
        <taxon>Myxococcales</taxon>
        <taxon>Cystobacterineae</taxon>
        <taxon>Myxococcaceae</taxon>
        <taxon>Corallococcus</taxon>
    </lineage>
</organism>
<evidence type="ECO:0000313" key="11">
    <source>
        <dbReference type="Proteomes" id="UP000217343"/>
    </source>
</evidence>
<dbReference type="PRINTS" id="PR01703">
    <property type="entry name" value="MNSODISMTASE"/>
</dbReference>
<keyword evidence="4" id="KW-0408">Iron</keyword>
<dbReference type="Gene3D" id="3.55.40.20">
    <property type="entry name" value="Iron/manganese superoxide dismutase, C-terminal domain"/>
    <property type="match status" value="1"/>
</dbReference>
<feature type="binding site" evidence="6">
    <location>
        <position position="156"/>
    </location>
    <ligand>
        <name>Mn(2+)</name>
        <dbReference type="ChEBI" id="CHEBI:29035"/>
    </ligand>
</feature>
<evidence type="ECO:0000313" key="10">
    <source>
        <dbReference type="EMBL" id="ATB49085.1"/>
    </source>
</evidence>
<dbReference type="Gene3D" id="1.10.287.990">
    <property type="entry name" value="Fe,Mn superoxide dismutase (SOD) domain"/>
    <property type="match status" value="1"/>
</dbReference>
<dbReference type="SUPFAM" id="SSF54719">
    <property type="entry name" value="Fe,Mn superoxide dismutase (SOD), C-terminal domain"/>
    <property type="match status" value="1"/>
</dbReference>
<dbReference type="Pfam" id="PF00081">
    <property type="entry name" value="Sod_Fe_N"/>
    <property type="match status" value="1"/>
</dbReference>
<dbReference type="InterPro" id="IPR036324">
    <property type="entry name" value="Mn/Fe_SOD_N_sf"/>
</dbReference>
<dbReference type="PANTHER" id="PTHR42769:SF3">
    <property type="entry name" value="SUPEROXIDE DISMUTASE [FE] 2, CHLOROPLASTIC"/>
    <property type="match status" value="1"/>
</dbReference>
<dbReference type="AlphaFoldDB" id="A0A250JZ22"/>
<feature type="domain" description="Manganese/iron superoxide dismutase N-terminal" evidence="8">
    <location>
        <begin position="3"/>
        <end position="82"/>
    </location>
</feature>
<dbReference type="EC" id="1.15.1.1" evidence="7"/>
<comment type="similarity">
    <text evidence="1 7">Belongs to the iron/manganese superoxide dismutase family.</text>
</comment>
<dbReference type="EMBL" id="CP022203">
    <property type="protein sequence ID" value="ATB49085.1"/>
    <property type="molecule type" value="Genomic_DNA"/>
</dbReference>
<evidence type="ECO:0000256" key="7">
    <source>
        <dbReference type="RuleBase" id="RU000414"/>
    </source>
</evidence>
<evidence type="ECO:0000256" key="1">
    <source>
        <dbReference type="ARBA" id="ARBA00008714"/>
    </source>
</evidence>
<dbReference type="GO" id="GO:0005737">
    <property type="term" value="C:cytoplasm"/>
    <property type="evidence" value="ECO:0007669"/>
    <property type="project" value="UniProtKB-ARBA"/>
</dbReference>
<name>A0A250JZ22_9BACT</name>
<keyword evidence="2 6" id="KW-0479">Metal-binding</keyword>
<keyword evidence="3 7" id="KW-0560">Oxidoreductase</keyword>
<dbReference type="PANTHER" id="PTHR42769">
    <property type="entry name" value="SUPEROXIDE DISMUTASE"/>
    <property type="match status" value="1"/>
</dbReference>
<sequence length="193" mass="21661">MPFTLPELPYAKDALQPHMSAETLEFHHDKHHAAYVNNLNKLLDGKPEANKSLEEVILSSDGGVFNNAAQVWNHTFFWQCMKPAGGGKPTGELAAAIDRDFGSFDKFKEEFSTAAATQFGSGWAWLVLEGGKLKVTKTGNADLPMKHGQKALLTIDVWEHAYYIDYRNARPKFIETFLNNLVNWDFVAQNFKG</sequence>
<accession>A0A250JZ22</accession>
<dbReference type="GO" id="GO:0046872">
    <property type="term" value="F:metal ion binding"/>
    <property type="evidence" value="ECO:0007669"/>
    <property type="project" value="UniProtKB-KW"/>
</dbReference>
<dbReference type="KEGG" id="mmas:MYMAC_004723"/>
<dbReference type="PROSITE" id="PS00088">
    <property type="entry name" value="SOD_MN"/>
    <property type="match status" value="1"/>
</dbReference>
<reference evidence="10 11" key="1">
    <citation type="submission" date="2017-06" db="EMBL/GenBank/DDBJ databases">
        <title>Sequencing and comparative analysis of myxobacterial genomes.</title>
        <authorList>
            <person name="Rupp O."/>
            <person name="Goesmann A."/>
            <person name="Sogaard-Andersen L."/>
        </authorList>
    </citation>
    <scope>NUCLEOTIDE SEQUENCE [LARGE SCALE GENOMIC DNA]</scope>
    <source>
        <strain evidence="10 11">DSM 14697</strain>
    </source>
</reference>
<evidence type="ECO:0000256" key="2">
    <source>
        <dbReference type="ARBA" id="ARBA00022723"/>
    </source>
</evidence>
<dbReference type="Pfam" id="PF02777">
    <property type="entry name" value="Sod_Fe_C"/>
    <property type="match status" value="1"/>
</dbReference>
<comment type="function">
    <text evidence="7">Destroys radicals which are normally produced within the cells and which are toxic to biological systems.</text>
</comment>
<feature type="domain" description="Manganese/iron superoxide dismutase C-terminal" evidence="9">
    <location>
        <begin position="89"/>
        <end position="190"/>
    </location>
</feature>
<evidence type="ECO:0000259" key="8">
    <source>
        <dbReference type="Pfam" id="PF00081"/>
    </source>
</evidence>
<keyword evidence="11" id="KW-1185">Reference proteome</keyword>
<dbReference type="GO" id="GO:0004784">
    <property type="term" value="F:superoxide dismutase activity"/>
    <property type="evidence" value="ECO:0007669"/>
    <property type="project" value="UniProtKB-EC"/>
</dbReference>
<dbReference type="InterPro" id="IPR019831">
    <property type="entry name" value="Mn/Fe_SOD_N"/>
</dbReference>